<accession>A0A4C1S9Y7</accession>
<gene>
    <name evidence="2" type="ORF">EVAR_103828_1</name>
</gene>
<evidence type="ECO:0000313" key="3">
    <source>
        <dbReference type="Proteomes" id="UP000299102"/>
    </source>
</evidence>
<name>A0A4C1S9Y7_EUMVA</name>
<reference evidence="2 3" key="1">
    <citation type="journal article" date="2019" name="Commun. Biol.">
        <title>The bagworm genome reveals a unique fibroin gene that provides high tensile strength.</title>
        <authorList>
            <person name="Kono N."/>
            <person name="Nakamura H."/>
            <person name="Ohtoshi R."/>
            <person name="Tomita M."/>
            <person name="Numata K."/>
            <person name="Arakawa K."/>
        </authorList>
    </citation>
    <scope>NUCLEOTIDE SEQUENCE [LARGE SCALE GENOMIC DNA]</scope>
</reference>
<feature type="region of interest" description="Disordered" evidence="1">
    <location>
        <begin position="44"/>
        <end position="80"/>
    </location>
</feature>
<comment type="caution">
    <text evidence="2">The sequence shown here is derived from an EMBL/GenBank/DDBJ whole genome shotgun (WGS) entry which is preliminary data.</text>
</comment>
<organism evidence="2 3">
    <name type="scientific">Eumeta variegata</name>
    <name type="common">Bagworm moth</name>
    <name type="synonym">Eumeta japonica</name>
    <dbReference type="NCBI Taxonomy" id="151549"/>
    <lineage>
        <taxon>Eukaryota</taxon>
        <taxon>Metazoa</taxon>
        <taxon>Ecdysozoa</taxon>
        <taxon>Arthropoda</taxon>
        <taxon>Hexapoda</taxon>
        <taxon>Insecta</taxon>
        <taxon>Pterygota</taxon>
        <taxon>Neoptera</taxon>
        <taxon>Endopterygota</taxon>
        <taxon>Lepidoptera</taxon>
        <taxon>Glossata</taxon>
        <taxon>Ditrysia</taxon>
        <taxon>Tineoidea</taxon>
        <taxon>Psychidae</taxon>
        <taxon>Oiketicinae</taxon>
        <taxon>Eumeta</taxon>
    </lineage>
</organism>
<keyword evidence="3" id="KW-1185">Reference proteome</keyword>
<feature type="compositionally biased region" description="Basic residues" evidence="1">
    <location>
        <begin position="52"/>
        <end position="64"/>
    </location>
</feature>
<dbReference type="EMBL" id="BGZK01003203">
    <property type="protein sequence ID" value="GBO98685.1"/>
    <property type="molecule type" value="Genomic_DNA"/>
</dbReference>
<dbReference type="AlphaFoldDB" id="A0A4C1S9Y7"/>
<dbReference type="Proteomes" id="UP000299102">
    <property type="component" value="Unassembled WGS sequence"/>
</dbReference>
<proteinExistence type="predicted"/>
<sequence length="196" mass="21098">MGRRGGRGALSAIVVGLWTCAYIARTAAATPVRRASRAAVERRLISGGGGGPRKRERASVRARVHSVSVRGDTRDSRPVRAVPPATRYTDAARVPVRGRAPTGSAANASRPAAAVAATTRRIRVAQGVSVLHHRITAPTVHDTLKYSGFRLDLPVHTRRFTHENTRSVHGARRGPRLRGYSSSRRGRHAARGCGRL</sequence>
<evidence type="ECO:0000313" key="2">
    <source>
        <dbReference type="EMBL" id="GBO98685.1"/>
    </source>
</evidence>
<evidence type="ECO:0000256" key="1">
    <source>
        <dbReference type="SAM" id="MobiDB-lite"/>
    </source>
</evidence>
<feature type="region of interest" description="Disordered" evidence="1">
    <location>
        <begin position="163"/>
        <end position="196"/>
    </location>
</feature>
<protein>
    <submittedName>
        <fullName evidence="2">Uncharacterized protein</fullName>
    </submittedName>
</protein>